<evidence type="ECO:0000256" key="1">
    <source>
        <dbReference type="ARBA" id="ARBA00006198"/>
    </source>
</evidence>
<dbReference type="SUPFAM" id="SSF53067">
    <property type="entry name" value="Actin-like ATPase domain"/>
    <property type="match status" value="2"/>
</dbReference>
<reference evidence="7" key="1">
    <citation type="journal article" date="2002" name="Science">
        <title>The draft genome of Ciona intestinalis: insights into chordate and vertebrate origins.</title>
        <authorList>
            <person name="Dehal P."/>
            <person name="Satou Y."/>
            <person name="Campbell R.K."/>
            <person name="Chapman J."/>
            <person name="Degnan B."/>
            <person name="De Tomaso A."/>
            <person name="Davidson B."/>
            <person name="Di Gregorio A."/>
            <person name="Gelpke M."/>
            <person name="Goodstein D.M."/>
            <person name="Harafuji N."/>
            <person name="Hastings K.E."/>
            <person name="Ho I."/>
            <person name="Hotta K."/>
            <person name="Huang W."/>
            <person name="Kawashima T."/>
            <person name="Lemaire P."/>
            <person name="Martinez D."/>
            <person name="Meinertzhagen I.A."/>
            <person name="Necula S."/>
            <person name="Nonaka M."/>
            <person name="Putnam N."/>
            <person name="Rash S."/>
            <person name="Saiga H."/>
            <person name="Satake M."/>
            <person name="Terry A."/>
            <person name="Yamada L."/>
            <person name="Wang H.G."/>
            <person name="Awazu S."/>
            <person name="Azumi K."/>
            <person name="Boore J."/>
            <person name="Branno M."/>
            <person name="Chin-Bow S."/>
            <person name="DeSantis R."/>
            <person name="Doyle S."/>
            <person name="Francino P."/>
            <person name="Keys D.N."/>
            <person name="Haga S."/>
            <person name="Hayashi H."/>
            <person name="Hino K."/>
            <person name="Imai K.S."/>
            <person name="Inaba K."/>
            <person name="Kano S."/>
            <person name="Kobayashi K."/>
            <person name="Kobayashi M."/>
            <person name="Lee B.I."/>
            <person name="Makabe K.W."/>
            <person name="Manohar C."/>
            <person name="Matassi G."/>
            <person name="Medina M."/>
            <person name="Mochizuki Y."/>
            <person name="Mount S."/>
            <person name="Morishita T."/>
            <person name="Miura S."/>
            <person name="Nakayama A."/>
            <person name="Nishizaka S."/>
            <person name="Nomoto H."/>
            <person name="Ohta F."/>
            <person name="Oishi K."/>
            <person name="Rigoutsos I."/>
            <person name="Sano M."/>
            <person name="Sasaki A."/>
            <person name="Sasakura Y."/>
            <person name="Shoguchi E."/>
            <person name="Shin-i T."/>
            <person name="Spagnuolo A."/>
            <person name="Stainier D."/>
            <person name="Suzuki M.M."/>
            <person name="Tassy O."/>
            <person name="Takatori N."/>
            <person name="Tokuoka M."/>
            <person name="Yagi K."/>
            <person name="Yoshizaki F."/>
            <person name="Wada S."/>
            <person name="Zhang C."/>
            <person name="Hyatt P.D."/>
            <person name="Larimer F."/>
            <person name="Detter C."/>
            <person name="Doggett N."/>
            <person name="Glavina T."/>
            <person name="Hawkins T."/>
            <person name="Richardson P."/>
            <person name="Lucas S."/>
            <person name="Kohara Y."/>
            <person name="Levine M."/>
            <person name="Satoh N."/>
            <person name="Rokhsar D.S."/>
        </authorList>
    </citation>
    <scope>NUCLEOTIDE SEQUENCE [LARGE SCALE GENOMIC DNA]</scope>
</reference>
<dbReference type="PANTHER" id="PTHR12862:SF0">
    <property type="entry name" value="N-ACETYL-D-GLUCOSAMINE KINASE"/>
    <property type="match status" value="1"/>
</dbReference>
<evidence type="ECO:0000259" key="5">
    <source>
        <dbReference type="Pfam" id="PF01869"/>
    </source>
</evidence>
<evidence type="ECO:0000313" key="7">
    <source>
        <dbReference type="Proteomes" id="UP000008144"/>
    </source>
</evidence>
<evidence type="ECO:0000313" key="6">
    <source>
        <dbReference type="Ensembl" id="ENSCINP00000020093.3"/>
    </source>
</evidence>
<dbReference type="InterPro" id="IPR043129">
    <property type="entry name" value="ATPase_NBD"/>
</dbReference>
<dbReference type="Ensembl" id="ENSCINT00000020093.3">
    <property type="protein sequence ID" value="ENSCINP00000020093.3"/>
    <property type="gene ID" value="ENSCING00000009973.3"/>
</dbReference>
<protein>
    <recommendedName>
        <fullName evidence="3">N-acetyl-D-glucosamine kinase</fullName>
        <ecNumber evidence="2">2.7.1.59</ecNumber>
    </recommendedName>
    <alternativeName>
        <fullName evidence="4">GlcNAc kinase</fullName>
    </alternativeName>
</protein>
<dbReference type="GO" id="GO:0045127">
    <property type="term" value="F:N-acetylglucosamine kinase activity"/>
    <property type="evidence" value="ECO:0000318"/>
    <property type="project" value="GO_Central"/>
</dbReference>
<organism evidence="6 7">
    <name type="scientific">Ciona intestinalis</name>
    <name type="common">Transparent sea squirt</name>
    <name type="synonym">Ascidia intestinalis</name>
    <dbReference type="NCBI Taxonomy" id="7719"/>
    <lineage>
        <taxon>Eukaryota</taxon>
        <taxon>Metazoa</taxon>
        <taxon>Chordata</taxon>
        <taxon>Tunicata</taxon>
        <taxon>Ascidiacea</taxon>
        <taxon>Phlebobranchia</taxon>
        <taxon>Cionidae</taxon>
        <taxon>Ciona</taxon>
    </lineage>
</organism>
<name>F6R046_CIOIN</name>
<dbReference type="FunCoup" id="F6R046">
    <property type="interactions" value="322"/>
</dbReference>
<dbReference type="Gene3D" id="3.30.420.40">
    <property type="match status" value="1"/>
</dbReference>
<dbReference type="OMA" id="IETRYDM"/>
<dbReference type="Pfam" id="PF01869">
    <property type="entry name" value="BcrAD_BadFG"/>
    <property type="match status" value="1"/>
</dbReference>
<keyword evidence="7" id="KW-1185">Reference proteome</keyword>
<evidence type="ECO:0000256" key="4">
    <source>
        <dbReference type="ARBA" id="ARBA00031123"/>
    </source>
</evidence>
<reference evidence="6" key="4">
    <citation type="submission" date="2025-09" db="UniProtKB">
        <authorList>
            <consortium name="Ensembl"/>
        </authorList>
    </citation>
    <scope>IDENTIFICATION</scope>
</reference>
<dbReference type="InterPro" id="IPR002731">
    <property type="entry name" value="ATPase_BadF"/>
</dbReference>
<evidence type="ECO:0000256" key="3">
    <source>
        <dbReference type="ARBA" id="ARBA00014974"/>
    </source>
</evidence>
<reference evidence="6" key="3">
    <citation type="submission" date="2025-08" db="UniProtKB">
        <authorList>
            <consortium name="Ensembl"/>
        </authorList>
    </citation>
    <scope>IDENTIFICATION</scope>
</reference>
<dbReference type="EC" id="2.7.1.59" evidence="2"/>
<sequence length="341" mass="36573">SMPFFGGIEGGGSKSSMIIIDENGKCVGESSGPDTNVWQIGATEVSNRINKMVIDAKNVAGIPTDQKLASLGMCLSGGEQPATNKEMIKTMSELYPLMSESLIIKSDTAGSIATACEKGGMVLISGTGSNCSLENEDGSTFGCGGWGHMMGDEGGAYWISHRAVKYVFDHDDNMDSAPCDPTLVRKMMYKYFKVSDRQGMLNSLYSDFSKSNFAGFCKVLAVEGCVKKSDALCLHLFKEAGIVLAKHIIALVPKADKAMLQRADGLQVVCVGSVWKNWKYIKEAFMETLSSHLQGKVSSITLVELNGNSAIGSAVIGAKHANIPISVDLSKNYRVLYQSTI</sequence>
<dbReference type="EMBL" id="EAAA01002140">
    <property type="status" value="NOT_ANNOTATED_CDS"/>
    <property type="molecule type" value="Genomic_DNA"/>
</dbReference>
<accession>F6R046</accession>
<dbReference type="STRING" id="7719.ENSCINP00000020093"/>
<dbReference type="GeneTree" id="ENSGT00510000047418"/>
<dbReference type="InterPro" id="IPR039758">
    <property type="entry name" value="NAGK-like"/>
</dbReference>
<feature type="domain" description="ATPase BadF/BadG/BcrA/BcrD type" evidence="5">
    <location>
        <begin position="7"/>
        <end position="316"/>
    </location>
</feature>
<proteinExistence type="inferred from homology"/>
<comment type="similarity">
    <text evidence="1">Belongs to the eukaryotic-type N-acetylglucosamine kinase family.</text>
</comment>
<dbReference type="PANTHER" id="PTHR12862">
    <property type="entry name" value="BADF TYPE ATPASE DOMAIN-CONTAINING PROTEIN"/>
    <property type="match status" value="1"/>
</dbReference>
<dbReference type="InParanoid" id="F6R046"/>
<gene>
    <name evidence="6" type="primary">LOC100183285</name>
</gene>
<reference evidence="6" key="2">
    <citation type="journal article" date="2008" name="Genome Biol.">
        <title>Improved genome assembly and evidence-based global gene model set for the chordate Ciona intestinalis: new insight into intron and operon populations.</title>
        <authorList>
            <person name="Satou Y."/>
            <person name="Mineta K."/>
            <person name="Ogasawara M."/>
            <person name="Sasakura Y."/>
            <person name="Shoguchi E."/>
            <person name="Ueno K."/>
            <person name="Yamada L."/>
            <person name="Matsumoto J."/>
            <person name="Wasserscheid J."/>
            <person name="Dewar K."/>
            <person name="Wiley G.B."/>
            <person name="Macmil S.L."/>
            <person name="Roe B.A."/>
            <person name="Zeller R.W."/>
            <person name="Hastings K.E."/>
            <person name="Lemaire P."/>
            <person name="Lindquist E."/>
            <person name="Endo T."/>
            <person name="Hotta K."/>
            <person name="Inaba K."/>
        </authorList>
    </citation>
    <scope>NUCLEOTIDE SEQUENCE [LARGE SCALE GENOMIC DNA]</scope>
    <source>
        <strain evidence="6">wild type</strain>
    </source>
</reference>
<evidence type="ECO:0000256" key="2">
    <source>
        <dbReference type="ARBA" id="ARBA00012122"/>
    </source>
</evidence>
<dbReference type="Proteomes" id="UP000008144">
    <property type="component" value="Chromosome 5"/>
</dbReference>
<dbReference type="HOGENOM" id="CLU_016274_0_0_1"/>
<dbReference type="CDD" id="cd24078">
    <property type="entry name" value="ASKHA_NBD_NAGK_meta"/>
    <property type="match status" value="1"/>
</dbReference>
<dbReference type="AlphaFoldDB" id="F6R046"/>